<dbReference type="EMBL" id="CH476744">
    <property type="protein sequence ID" value="EIE89414.1"/>
    <property type="molecule type" value="Genomic_DNA"/>
</dbReference>
<gene>
    <name evidence="4" type="ORF">RO3G_14125</name>
</gene>
<comment type="catalytic activity">
    <reaction evidence="3">
        <text>an N-acyl-L-alpha-aminoacyl-tRNA + H2O = an N-acyl-L-amino acid + a tRNA + H(+)</text>
        <dbReference type="Rhea" id="RHEA:54448"/>
        <dbReference type="Rhea" id="RHEA-COMP:10123"/>
        <dbReference type="Rhea" id="RHEA-COMP:13883"/>
        <dbReference type="ChEBI" id="CHEBI:15377"/>
        <dbReference type="ChEBI" id="CHEBI:15378"/>
        <dbReference type="ChEBI" id="CHEBI:59874"/>
        <dbReference type="ChEBI" id="CHEBI:78442"/>
        <dbReference type="ChEBI" id="CHEBI:138191"/>
        <dbReference type="EC" id="3.1.1.29"/>
    </reaction>
</comment>
<dbReference type="Pfam" id="PF01981">
    <property type="entry name" value="PTH2"/>
    <property type="match status" value="1"/>
</dbReference>
<dbReference type="SUPFAM" id="SSF102462">
    <property type="entry name" value="Peptidyl-tRNA hydrolase II"/>
    <property type="match status" value="1"/>
</dbReference>
<dbReference type="OMA" id="AIIAQCC"/>
<dbReference type="Gene3D" id="3.40.1490.10">
    <property type="entry name" value="Bit1"/>
    <property type="match status" value="1"/>
</dbReference>
<name>I1CLT4_RHIO9</name>
<organism evidence="4 5">
    <name type="scientific">Rhizopus delemar (strain RA 99-880 / ATCC MYA-4621 / FGSC 9543 / NRRL 43880)</name>
    <name type="common">Mucormycosis agent</name>
    <name type="synonym">Rhizopus arrhizus var. delemar</name>
    <dbReference type="NCBI Taxonomy" id="246409"/>
    <lineage>
        <taxon>Eukaryota</taxon>
        <taxon>Fungi</taxon>
        <taxon>Fungi incertae sedis</taxon>
        <taxon>Mucoromycota</taxon>
        <taxon>Mucoromycotina</taxon>
        <taxon>Mucoromycetes</taxon>
        <taxon>Mucorales</taxon>
        <taxon>Mucorineae</taxon>
        <taxon>Rhizopodaceae</taxon>
        <taxon>Rhizopus</taxon>
    </lineage>
</organism>
<keyword evidence="2" id="KW-0378">Hydrolase</keyword>
<dbReference type="PANTHER" id="PTHR46194:SF1">
    <property type="entry name" value="PEPTIDYL-TRNA HYDROLASE PTRHD1-RELATED"/>
    <property type="match status" value="1"/>
</dbReference>
<dbReference type="Proteomes" id="UP000009138">
    <property type="component" value="Unassembled WGS sequence"/>
</dbReference>
<keyword evidence="5" id="KW-1185">Reference proteome</keyword>
<protein>
    <recommendedName>
        <fullName evidence="1">peptidyl-tRNA hydrolase</fullName>
        <ecNumber evidence="1">3.1.1.29</ecNumber>
    </recommendedName>
</protein>
<dbReference type="PANTHER" id="PTHR46194">
    <property type="entry name" value="PEPTIDYL-TRNA HYDROLASE PTRHD1-RELATED"/>
    <property type="match status" value="1"/>
</dbReference>
<dbReference type="OrthoDB" id="201213at2759"/>
<accession>I1CLT4</accession>
<dbReference type="InterPro" id="IPR002833">
    <property type="entry name" value="PTH2"/>
</dbReference>
<dbReference type="InterPro" id="IPR023476">
    <property type="entry name" value="Pep_tRNA_hydro_II_dom_sf"/>
</dbReference>
<proteinExistence type="predicted"/>
<dbReference type="GeneID" id="93621090"/>
<dbReference type="InterPro" id="IPR042237">
    <property type="entry name" value="PTRHD1"/>
</dbReference>
<dbReference type="EC" id="3.1.1.29" evidence="1"/>
<evidence type="ECO:0000256" key="3">
    <source>
        <dbReference type="ARBA" id="ARBA00048707"/>
    </source>
</evidence>
<dbReference type="RefSeq" id="XP_067524810.1">
    <property type="nucleotide sequence ID" value="XM_067668709.1"/>
</dbReference>
<evidence type="ECO:0000313" key="5">
    <source>
        <dbReference type="Proteomes" id="UP000009138"/>
    </source>
</evidence>
<dbReference type="VEuPathDB" id="FungiDB:RO3G_14125"/>
<evidence type="ECO:0000256" key="1">
    <source>
        <dbReference type="ARBA" id="ARBA00013260"/>
    </source>
</evidence>
<evidence type="ECO:0000256" key="2">
    <source>
        <dbReference type="ARBA" id="ARBA00022801"/>
    </source>
</evidence>
<dbReference type="AlphaFoldDB" id="I1CLT4"/>
<dbReference type="eggNOG" id="KOG3305">
    <property type="taxonomic scope" value="Eukaryota"/>
</dbReference>
<reference evidence="4 5" key="1">
    <citation type="journal article" date="2009" name="PLoS Genet.">
        <title>Genomic analysis of the basal lineage fungus Rhizopus oryzae reveals a whole-genome duplication.</title>
        <authorList>
            <person name="Ma L.-J."/>
            <person name="Ibrahim A.S."/>
            <person name="Skory C."/>
            <person name="Grabherr M.G."/>
            <person name="Burger G."/>
            <person name="Butler M."/>
            <person name="Elias M."/>
            <person name="Idnurm A."/>
            <person name="Lang B.F."/>
            <person name="Sone T."/>
            <person name="Abe A."/>
            <person name="Calvo S.E."/>
            <person name="Corrochano L.M."/>
            <person name="Engels R."/>
            <person name="Fu J."/>
            <person name="Hansberg W."/>
            <person name="Kim J.-M."/>
            <person name="Kodira C.D."/>
            <person name="Koehrsen M.J."/>
            <person name="Liu B."/>
            <person name="Miranda-Saavedra D."/>
            <person name="O'Leary S."/>
            <person name="Ortiz-Castellanos L."/>
            <person name="Poulter R."/>
            <person name="Rodriguez-Romero J."/>
            <person name="Ruiz-Herrera J."/>
            <person name="Shen Y.-Q."/>
            <person name="Zeng Q."/>
            <person name="Galagan J."/>
            <person name="Birren B.W."/>
            <person name="Cuomo C.A."/>
            <person name="Wickes B.L."/>
        </authorList>
    </citation>
    <scope>NUCLEOTIDE SEQUENCE [LARGE SCALE GENOMIC DNA]</scope>
    <source>
        <strain evidence="5">RA 99-880 / ATCC MYA-4621 / FGSC 9543 / NRRL 43880</strain>
    </source>
</reference>
<dbReference type="InParanoid" id="I1CLT4"/>
<evidence type="ECO:0000313" key="4">
    <source>
        <dbReference type="EMBL" id="EIE89414.1"/>
    </source>
</evidence>
<dbReference type="GO" id="GO:0004045">
    <property type="term" value="F:peptidyl-tRNA hydrolase activity"/>
    <property type="evidence" value="ECO:0007669"/>
    <property type="project" value="UniProtKB-EC"/>
</dbReference>
<sequence length="132" mass="14725">MSSVSAVAAAAAEPLTMFIVVRKDLAKKLQWPAGSVMTQACHAATAILHLTREDQNTKEYLDDLDNMHKVVLETKNENSLEKLAEVLSIHQVPFKKWIEQPENIPTALATAPLRGRTTEVLEAFKKHCSLYK</sequence>